<sequence>MYTAVRSAKLASLKLAKLTAQKLMMKTINGASILRATITSVKISLVKIAQMEAQAKKAYSDVDLIMKCARVIVEEITDDKETKLISQTRGQDIFNCVMETLHNFNMPVQKICTLTTDGAPLMTGKTRLSTLFKEHGEIRNNVLTYHCIIHQENLASLHTEMFEEVMKDIVNNINFNRSHPLNHRQFRELLNDYDVHYIELVYHSRVG</sequence>
<gene>
    <name evidence="1" type="ORF">LOD99_7442</name>
</gene>
<name>A0AAV7JU14_9METZ</name>
<dbReference type="PANTHER" id="PTHR45913">
    <property type="entry name" value="EPM2A-INTERACTING PROTEIN 1"/>
    <property type="match status" value="1"/>
</dbReference>
<dbReference type="Proteomes" id="UP001165289">
    <property type="component" value="Unassembled WGS sequence"/>
</dbReference>
<evidence type="ECO:0000313" key="1">
    <source>
        <dbReference type="EMBL" id="KAI6652428.1"/>
    </source>
</evidence>
<organism evidence="1 2">
    <name type="scientific">Oopsacas minuta</name>
    <dbReference type="NCBI Taxonomy" id="111878"/>
    <lineage>
        <taxon>Eukaryota</taxon>
        <taxon>Metazoa</taxon>
        <taxon>Porifera</taxon>
        <taxon>Hexactinellida</taxon>
        <taxon>Hexasterophora</taxon>
        <taxon>Lyssacinosida</taxon>
        <taxon>Leucopsacidae</taxon>
        <taxon>Oopsacas</taxon>
    </lineage>
</organism>
<dbReference type="EMBL" id="JAKMXF010000299">
    <property type="protein sequence ID" value="KAI6652428.1"/>
    <property type="molecule type" value="Genomic_DNA"/>
</dbReference>
<protein>
    <submittedName>
        <fullName evidence="1">General transcription factor II-I repeat domain-containing protein 2-like</fullName>
    </submittedName>
</protein>
<reference evidence="1 2" key="1">
    <citation type="journal article" date="2023" name="BMC Biol.">
        <title>The compact genome of the sponge Oopsacas minuta (Hexactinellida) is lacking key metazoan core genes.</title>
        <authorList>
            <person name="Santini S."/>
            <person name="Schenkelaars Q."/>
            <person name="Jourda C."/>
            <person name="Duchesne M."/>
            <person name="Belahbib H."/>
            <person name="Rocher C."/>
            <person name="Selva M."/>
            <person name="Riesgo A."/>
            <person name="Vervoort M."/>
            <person name="Leys S.P."/>
            <person name="Kodjabachian L."/>
            <person name="Le Bivic A."/>
            <person name="Borchiellini C."/>
            <person name="Claverie J.M."/>
            <person name="Renard E."/>
        </authorList>
    </citation>
    <scope>NUCLEOTIDE SEQUENCE [LARGE SCALE GENOMIC DNA]</scope>
    <source>
        <strain evidence="1">SPO-2</strain>
    </source>
</reference>
<proteinExistence type="predicted"/>
<keyword evidence="2" id="KW-1185">Reference proteome</keyword>
<dbReference type="PANTHER" id="PTHR45913:SF5">
    <property type="entry name" value="GENERAL TRANSCRIPTION FACTOR II-I REPEAT DOMAIN-CONTAINING PROTEIN 2A-LIKE PROTEIN"/>
    <property type="match status" value="1"/>
</dbReference>
<accession>A0AAV7JU14</accession>
<evidence type="ECO:0000313" key="2">
    <source>
        <dbReference type="Proteomes" id="UP001165289"/>
    </source>
</evidence>
<comment type="caution">
    <text evidence="1">The sequence shown here is derived from an EMBL/GenBank/DDBJ whole genome shotgun (WGS) entry which is preliminary data.</text>
</comment>
<dbReference type="AlphaFoldDB" id="A0AAV7JU14"/>